<comment type="caution">
    <text evidence="1">The sequence shown here is derived from an EMBL/GenBank/DDBJ whole genome shotgun (WGS) entry which is preliminary data.</text>
</comment>
<proteinExistence type="predicted"/>
<sequence length="150" mass="17553">MICEKNLRNQILFLMVEKGVAVMSRTYYSKKKCGVDTADFYHQFGMSVRTVAEETGISRQVLTGFLINQITMPMVCRILEYLEDKTVEDYERTVERCNCRMKDVEEKRKTAWGDYLFREKNIAGLRKMYLLKRSQPLVPQKSGKEICSVL</sequence>
<dbReference type="EMBL" id="QRVL01000001">
    <property type="protein sequence ID" value="RGS42411.1"/>
    <property type="molecule type" value="Genomic_DNA"/>
</dbReference>
<accession>A0A395VAQ2</accession>
<protein>
    <submittedName>
        <fullName evidence="1">Uncharacterized protein</fullName>
    </submittedName>
</protein>
<reference evidence="1 2" key="1">
    <citation type="submission" date="2018-08" db="EMBL/GenBank/DDBJ databases">
        <title>A genome reference for cultivated species of the human gut microbiota.</title>
        <authorList>
            <person name="Zou Y."/>
            <person name="Xue W."/>
            <person name="Luo G."/>
        </authorList>
    </citation>
    <scope>NUCLEOTIDE SEQUENCE [LARGE SCALE GENOMIC DNA]</scope>
    <source>
        <strain evidence="1 2">AF22-12AC</strain>
    </source>
</reference>
<gene>
    <name evidence="1" type="ORF">DWX93_03550</name>
</gene>
<dbReference type="AlphaFoldDB" id="A0A395VAQ2"/>
<name>A0A395VAQ2_9FIRM</name>
<dbReference type="Proteomes" id="UP000266172">
    <property type="component" value="Unassembled WGS sequence"/>
</dbReference>
<organism evidence="1 2">
    <name type="scientific">Roseburia hominis</name>
    <dbReference type="NCBI Taxonomy" id="301301"/>
    <lineage>
        <taxon>Bacteria</taxon>
        <taxon>Bacillati</taxon>
        <taxon>Bacillota</taxon>
        <taxon>Clostridia</taxon>
        <taxon>Lachnospirales</taxon>
        <taxon>Lachnospiraceae</taxon>
        <taxon>Roseburia</taxon>
    </lineage>
</organism>
<evidence type="ECO:0000313" key="2">
    <source>
        <dbReference type="Proteomes" id="UP000266172"/>
    </source>
</evidence>
<evidence type="ECO:0000313" key="1">
    <source>
        <dbReference type="EMBL" id="RGS42411.1"/>
    </source>
</evidence>